<organism evidence="5 6">
    <name type="scientific">Rubus argutus</name>
    <name type="common">Southern blackberry</name>
    <dbReference type="NCBI Taxonomy" id="59490"/>
    <lineage>
        <taxon>Eukaryota</taxon>
        <taxon>Viridiplantae</taxon>
        <taxon>Streptophyta</taxon>
        <taxon>Embryophyta</taxon>
        <taxon>Tracheophyta</taxon>
        <taxon>Spermatophyta</taxon>
        <taxon>Magnoliopsida</taxon>
        <taxon>eudicotyledons</taxon>
        <taxon>Gunneridae</taxon>
        <taxon>Pentapetalae</taxon>
        <taxon>rosids</taxon>
        <taxon>fabids</taxon>
        <taxon>Rosales</taxon>
        <taxon>Rosaceae</taxon>
        <taxon>Rosoideae</taxon>
        <taxon>Rosoideae incertae sedis</taxon>
        <taxon>Rubus</taxon>
    </lineage>
</organism>
<protein>
    <recommendedName>
        <fullName evidence="4">Cyclic nucleotide-binding domain-containing protein</fullName>
    </recommendedName>
</protein>
<feature type="transmembrane region" description="Helical" evidence="3">
    <location>
        <begin position="260"/>
        <end position="278"/>
    </location>
</feature>
<gene>
    <name evidence="5" type="ORF">M0R45_037127</name>
</gene>
<dbReference type="InterPro" id="IPR000595">
    <property type="entry name" value="cNMP-bd_dom"/>
</dbReference>
<dbReference type="AlphaFoldDB" id="A0AAW1VZF9"/>
<keyword evidence="1" id="KW-1071">Ligand-gated ion channel</keyword>
<keyword evidence="1" id="KW-0813">Transport</keyword>
<keyword evidence="3" id="KW-0472">Membrane</keyword>
<sequence length="873" mass="98494">MENSNAVAADVHNSSTTSWPTNMKELVDPKGPFIPKWNVVFLVACLFSVLLDPFFLYIPVINDDIKCVRLDDNLKIAALVLRSATDLCYLLNIFFQVYSYSTNSSALHWRISLLPNIANTMWRSYILIDILAVLPIPQIIILIFYFKMRGCRSFGTRKLMNFIVLVHYVPRVFRIYLSCKDYSKKSSKEEIPIWLKGVLNFFLYILASHVIGAFWYFFALGILGSTNYFEKFSNCFCWGLRNLSSLGSNLNPSINAWENTFVAFISIIGLLLFLYLIGNLQTYMQLDTASYIKSRMPLSRLKQVPLLENMDEGVLKAISEYLKPEKYTKNDIIIREKEPLQMMIFIVSGLVTIKLSDCSRTMQLSAETADKVYGEKLLTWPAWTSFPSVYPVATESLRADGDVEALVLMASDMVDLGLKFKSNFLNKGITRLTDDEWELLESDRVSVLKKVRNLETMNTSVLKAISENLKPMNCDGCVITEGKPLGMMVFAMSGSISLKKEGDIRSEKRQFYGEELLDWVLDTSFPAIVPISTHGVFIDNANNVLVLTAKDLGGVVSNFKSHFSKEITIPTDSSSDLCAIVGLTWLKRGTSIFQHMDEEVLKVISKHLKLMSYSEDTYVVRENEPLENMFIFVGGSSMSTESAHRPFKVKSLGIGDFYGEDLVYWVTNWTASHTNFPDKLPSSTSEVKVGIDNTGNAGVLVLSADDLKSIVSEFRWHFFKQTALPVNSEGKLSTFDPLATLSEVPELQAMDQKTLEEIHRSLIPMRYNNTPLLSPKDEMQRLPELDKMVLIVSGVASLVGIEGGEREYSYLGAYVGNIVLKGLRPNGSFYTCPDWFEAVGEVEALILRGDALIRFISELTYQKKTDDKEHPSV</sequence>
<keyword evidence="2" id="KW-0407">Ion channel</keyword>
<feature type="transmembrane region" description="Helical" evidence="3">
    <location>
        <begin position="39"/>
        <end position="58"/>
    </location>
</feature>
<dbReference type="GO" id="GO:0034220">
    <property type="term" value="P:monoatomic ion transmembrane transport"/>
    <property type="evidence" value="ECO:0007669"/>
    <property type="project" value="UniProtKB-KW"/>
</dbReference>
<feature type="transmembrane region" description="Helical" evidence="3">
    <location>
        <begin position="121"/>
        <end position="146"/>
    </location>
</feature>
<dbReference type="PROSITE" id="PS50042">
    <property type="entry name" value="CNMP_BINDING_3"/>
    <property type="match status" value="2"/>
</dbReference>
<dbReference type="SUPFAM" id="SSF81324">
    <property type="entry name" value="Voltage-gated potassium channels"/>
    <property type="match status" value="1"/>
</dbReference>
<evidence type="ECO:0000256" key="1">
    <source>
        <dbReference type="ARBA" id="ARBA00023286"/>
    </source>
</evidence>
<feature type="transmembrane region" description="Helical" evidence="3">
    <location>
        <begin position="79"/>
        <end position="101"/>
    </location>
</feature>
<accession>A0AAW1VZF9</accession>
<dbReference type="GO" id="GO:0016020">
    <property type="term" value="C:membrane"/>
    <property type="evidence" value="ECO:0007669"/>
    <property type="project" value="UniProtKB-SubCell"/>
</dbReference>
<dbReference type="Proteomes" id="UP001457282">
    <property type="component" value="Unassembled WGS sequence"/>
</dbReference>
<feature type="domain" description="Cyclic nucleotide-binding" evidence="4">
    <location>
        <begin position="592"/>
        <end position="660"/>
    </location>
</feature>
<dbReference type="PANTHER" id="PTHR45651">
    <property type="entry name" value="CYCLIC NUCLEOTIDE-GATED ION CHANNEL 15-RELATED-RELATED"/>
    <property type="match status" value="1"/>
</dbReference>
<keyword evidence="3" id="KW-0812">Transmembrane</keyword>
<dbReference type="InterPro" id="IPR014710">
    <property type="entry name" value="RmlC-like_jellyroll"/>
</dbReference>
<proteinExistence type="predicted"/>
<keyword evidence="6" id="KW-1185">Reference proteome</keyword>
<keyword evidence="3" id="KW-1133">Transmembrane helix</keyword>
<comment type="caution">
    <text evidence="5">The sequence shown here is derived from an EMBL/GenBank/DDBJ whole genome shotgun (WGS) entry which is preliminary data.</text>
</comment>
<dbReference type="CDD" id="cd00038">
    <property type="entry name" value="CAP_ED"/>
    <property type="match status" value="2"/>
</dbReference>
<dbReference type="InterPro" id="IPR018490">
    <property type="entry name" value="cNMP-bd_dom_sf"/>
</dbReference>
<dbReference type="EMBL" id="JBEDUW010000007">
    <property type="protein sequence ID" value="KAK9913307.1"/>
    <property type="molecule type" value="Genomic_DNA"/>
</dbReference>
<feature type="domain" description="Cyclic nucleotide-binding" evidence="4">
    <location>
        <begin position="306"/>
        <end position="378"/>
    </location>
</feature>
<name>A0AAW1VZF9_RUBAR</name>
<evidence type="ECO:0000313" key="5">
    <source>
        <dbReference type="EMBL" id="KAK9913307.1"/>
    </source>
</evidence>
<dbReference type="PANTHER" id="PTHR45651:SF68">
    <property type="entry name" value="ION TRANSPORT DOMAIN-CONTAINING PROTEIN"/>
    <property type="match status" value="1"/>
</dbReference>
<reference evidence="5 6" key="1">
    <citation type="journal article" date="2023" name="G3 (Bethesda)">
        <title>A chromosome-length genome assembly and annotation of blackberry (Rubus argutus, cv. 'Hillquist').</title>
        <authorList>
            <person name="Bruna T."/>
            <person name="Aryal R."/>
            <person name="Dudchenko O."/>
            <person name="Sargent D.J."/>
            <person name="Mead D."/>
            <person name="Buti M."/>
            <person name="Cavallini A."/>
            <person name="Hytonen T."/>
            <person name="Andres J."/>
            <person name="Pham M."/>
            <person name="Weisz D."/>
            <person name="Mascagni F."/>
            <person name="Usai G."/>
            <person name="Natali L."/>
            <person name="Bassil N."/>
            <person name="Fernandez G.E."/>
            <person name="Lomsadze A."/>
            <person name="Armour M."/>
            <person name="Olukolu B."/>
            <person name="Poorten T."/>
            <person name="Britton C."/>
            <person name="Davik J."/>
            <person name="Ashrafi H."/>
            <person name="Aiden E.L."/>
            <person name="Borodovsky M."/>
            <person name="Worthington M."/>
        </authorList>
    </citation>
    <scope>NUCLEOTIDE SEQUENCE [LARGE SCALE GENOMIC DNA]</scope>
    <source>
        <strain evidence="5">PI 553951</strain>
    </source>
</reference>
<dbReference type="Gene3D" id="2.60.120.10">
    <property type="entry name" value="Jelly Rolls"/>
    <property type="match status" value="3"/>
</dbReference>
<dbReference type="SUPFAM" id="SSF51206">
    <property type="entry name" value="cAMP-binding domain-like"/>
    <property type="match status" value="2"/>
</dbReference>
<keyword evidence="1" id="KW-0406">Ion transport</keyword>
<evidence type="ECO:0000256" key="3">
    <source>
        <dbReference type="SAM" id="Phobius"/>
    </source>
</evidence>
<dbReference type="Gene3D" id="1.10.287.70">
    <property type="match status" value="1"/>
</dbReference>
<evidence type="ECO:0000259" key="4">
    <source>
        <dbReference type="PROSITE" id="PS50042"/>
    </source>
</evidence>
<feature type="transmembrane region" description="Helical" evidence="3">
    <location>
        <begin position="197"/>
        <end position="223"/>
    </location>
</feature>
<evidence type="ECO:0000313" key="6">
    <source>
        <dbReference type="Proteomes" id="UP001457282"/>
    </source>
</evidence>
<evidence type="ECO:0000256" key="2">
    <source>
        <dbReference type="ARBA" id="ARBA00023303"/>
    </source>
</evidence>
<feature type="transmembrane region" description="Helical" evidence="3">
    <location>
        <begin position="158"/>
        <end position="177"/>
    </location>
</feature>
<dbReference type="SMART" id="SM00100">
    <property type="entry name" value="cNMP"/>
    <property type="match status" value="2"/>
</dbReference>